<reference evidence="2 3" key="1">
    <citation type="submission" date="2018-07" db="EMBL/GenBank/DDBJ databases">
        <title>Genomic Encyclopedia of Type Strains, Phase III (KMG-III): the genomes of soil and plant-associated and newly described type strains.</title>
        <authorList>
            <person name="Whitman W."/>
        </authorList>
    </citation>
    <scope>NUCLEOTIDE SEQUENCE [LARGE SCALE GENOMIC DNA]</scope>
    <source>
        <strain evidence="2 3">CECT 7946</strain>
    </source>
</reference>
<organism evidence="2 3">
    <name type="scientific">Winogradskyella eximia</name>
    <dbReference type="NCBI Taxonomy" id="262006"/>
    <lineage>
        <taxon>Bacteria</taxon>
        <taxon>Pseudomonadati</taxon>
        <taxon>Bacteroidota</taxon>
        <taxon>Flavobacteriia</taxon>
        <taxon>Flavobacteriales</taxon>
        <taxon>Flavobacteriaceae</taxon>
        <taxon>Winogradskyella</taxon>
    </lineage>
</organism>
<keyword evidence="3" id="KW-1185">Reference proteome</keyword>
<keyword evidence="1" id="KW-0472">Membrane</keyword>
<accession>A0A3D9HCM1</accession>
<gene>
    <name evidence="2" type="ORF">DFQ10_101996</name>
</gene>
<name>A0A3D9HCM1_9FLAO</name>
<dbReference type="RefSeq" id="WP_115816236.1">
    <property type="nucleotide sequence ID" value="NZ_QRDV01000001.1"/>
</dbReference>
<comment type="caution">
    <text evidence="2">The sequence shown here is derived from an EMBL/GenBank/DDBJ whole genome shotgun (WGS) entry which is preliminary data.</text>
</comment>
<evidence type="ECO:0000313" key="3">
    <source>
        <dbReference type="Proteomes" id="UP000256980"/>
    </source>
</evidence>
<protein>
    <recommendedName>
        <fullName evidence="4">Glycerophosphoryl diester phosphodiesterase family protein</fullName>
    </recommendedName>
</protein>
<dbReference type="OrthoDB" id="1365379at2"/>
<feature type="transmembrane region" description="Helical" evidence="1">
    <location>
        <begin position="149"/>
        <end position="182"/>
    </location>
</feature>
<dbReference type="EMBL" id="QRDV01000001">
    <property type="protein sequence ID" value="RED47213.1"/>
    <property type="molecule type" value="Genomic_DNA"/>
</dbReference>
<feature type="transmembrane region" description="Helical" evidence="1">
    <location>
        <begin position="202"/>
        <end position="230"/>
    </location>
</feature>
<evidence type="ECO:0000313" key="2">
    <source>
        <dbReference type="EMBL" id="RED47213.1"/>
    </source>
</evidence>
<keyword evidence="1" id="KW-1133">Transmembrane helix</keyword>
<dbReference type="Proteomes" id="UP000256980">
    <property type="component" value="Unassembled WGS sequence"/>
</dbReference>
<keyword evidence="1" id="KW-0812">Transmembrane</keyword>
<evidence type="ECO:0008006" key="4">
    <source>
        <dbReference type="Google" id="ProtNLM"/>
    </source>
</evidence>
<feature type="transmembrane region" description="Helical" evidence="1">
    <location>
        <begin position="84"/>
        <end position="110"/>
    </location>
</feature>
<evidence type="ECO:0000256" key="1">
    <source>
        <dbReference type="SAM" id="Phobius"/>
    </source>
</evidence>
<dbReference type="AlphaFoldDB" id="A0A3D9HCM1"/>
<feature type="transmembrane region" description="Helical" evidence="1">
    <location>
        <begin position="40"/>
        <end position="64"/>
    </location>
</feature>
<proteinExistence type="predicted"/>
<sequence length="261" mass="29279">MNTTEIKRRIEGAKDLDFGTIFNQSIELFKKVWVQGLVTLLLNIVLAIPVIMIVYIPLLFFGFINALTINNSYDAYDSYGQSGMGFAFGLVFLVVYIFLIVAMSAIGLGLKAAFYRICKLKDLEQMGNEDYFYFFKKPYLGKTIKLGVAFAGIAILATLLCFVPIIYAVIPLSFIVVVYAFNPDLSVSEIVKLGFDLGNKKWLISFGLMFVSGFLAMIVGLVMCGFGIYVTSSFSYLPAYFIYKDVVGFDGEFDEMRHIEQ</sequence>